<sequence>MSENKDITSRHLQHKLQSLGRRLDELEEATNKLQKSEDELLDLQDKIIQAEGSSSSMLGDVEGLRKRLLKIEGKDEEVCKAEDLCRTVREKLEEEESLTQDLKSEIECLQRRMAELEKLEEAFGKSKSDCSQLCLSLNEEKNLTRKLSSELEALKDRLKEVDTSEVRLDRAELFLAGELEKLKGLTQTFVSERKRLLEKQKEDEKLILKLTEKLERQNRIVPVDPRRIEDDLSSGLTGKLGSKKSLDYLKLGDDFGLRNKSENEKNRLDGQEDNKVKELTQEVERLKNRLKQLELVEEDLKNTESKNGELQDKFQQERSRSRALNDQVEQLRMQLCGGSSHGNGGPSSPAKVLENGKAENEEINVRGGFRQVKPKYRPAAEPATPKYKSRELSPQHKMETKLRSKELSNSEESSPKSVRRALSPAHKSRRTPKTGASTASDNGVKEIGRGVEEKTTRGVAHTPVGTSLSDRKKLSVLSRYPPAANDQKPWKISQKPSESESKKSQVDTFSRLYVGSDSESNNSDVVPESSSKINSVSPPENDAFVSDLESVDQVQEALPVSNLSKANGSYIAYKSHVSPMVSDHSSEGHSSASETESPGSRPLEPEPVHEVTALSSRTSTTPKCSRYSRIQDSQSEGSSTRSSIDEEQHRLLVAEGESLEPTHTPSGIELHRVCSPREALRSKAVIKPAIVEIDRKEVMISGGWAEPLTSSNGKPKISTKPVLTTSKMTSSITIYPNDPNSSRTSSRSSSVSSEPPVKERHTSTSNIVIGPSEHRGSISIPYEISIPKREITPWPSMDGPDESGVLGMACAETHLLPRRNFSLQSPETTSDFNNDTESGFESSSSSTTTVTSWRSQHHGHHTSQDDSLPEMRNVTVRSTWKNRGAASVDEPGRGARMYGMGSEDEAESATTWRAYRATTVLDTEETVNATRAATSQSAKASPAELYMRRINNSVVTTREIAEPVCRSKSSLSPTEGGLQMSIPHEPVSSQKLVPWRTQPMAADDTDPNPVSWRTAPSDLDPCERSSRTDVGSSRGTRTTASRPALLSNRGYAGREEGRTGRGNRQWSNRQTDD</sequence>
<feature type="compositionally biased region" description="Polar residues" evidence="3">
    <location>
        <begin position="1028"/>
        <end position="1041"/>
    </location>
</feature>
<feature type="region of interest" description="Disordered" evidence="3">
    <location>
        <begin position="728"/>
        <end position="774"/>
    </location>
</feature>
<dbReference type="Proteomes" id="UP000314982">
    <property type="component" value="Unassembled WGS sequence"/>
</dbReference>
<reference evidence="5" key="1">
    <citation type="submission" date="2018-06" db="EMBL/GenBank/DDBJ databases">
        <title>Genome assembly of Danube salmon.</title>
        <authorList>
            <person name="Macqueen D.J."/>
            <person name="Gundappa M.K."/>
        </authorList>
    </citation>
    <scope>NUCLEOTIDE SEQUENCE [LARGE SCALE GENOMIC DNA]</scope>
</reference>
<dbReference type="GeneTree" id="ENSGT00950000182852"/>
<organism evidence="4 5">
    <name type="scientific">Hucho hucho</name>
    <name type="common">huchen</name>
    <dbReference type="NCBI Taxonomy" id="62062"/>
    <lineage>
        <taxon>Eukaryota</taxon>
        <taxon>Metazoa</taxon>
        <taxon>Chordata</taxon>
        <taxon>Craniata</taxon>
        <taxon>Vertebrata</taxon>
        <taxon>Euteleostomi</taxon>
        <taxon>Actinopterygii</taxon>
        <taxon>Neopterygii</taxon>
        <taxon>Teleostei</taxon>
        <taxon>Protacanthopterygii</taxon>
        <taxon>Salmoniformes</taxon>
        <taxon>Salmonidae</taxon>
        <taxon>Salmoninae</taxon>
        <taxon>Hucho</taxon>
    </lineage>
</organism>
<dbReference type="PANTHER" id="PTHR23166">
    <property type="entry name" value="FILAMIN/GPBP-INTERACTING PROTEIN"/>
    <property type="match status" value="1"/>
</dbReference>
<feature type="region of interest" description="Disordered" evidence="3">
    <location>
        <begin position="303"/>
        <end position="323"/>
    </location>
</feature>
<feature type="compositionally biased region" description="Polar residues" evidence="3">
    <location>
        <begin position="613"/>
        <end position="642"/>
    </location>
</feature>
<protein>
    <submittedName>
        <fullName evidence="4">Leucine zipper protein 1</fullName>
    </submittedName>
</protein>
<feature type="coiled-coil region" evidence="2">
    <location>
        <begin position="9"/>
        <end position="53"/>
    </location>
</feature>
<feature type="compositionally biased region" description="Polar residues" evidence="3">
    <location>
        <begin position="821"/>
        <end position="841"/>
    </location>
</feature>
<dbReference type="Ensembl" id="ENSHHUT00000090443.1">
    <property type="protein sequence ID" value="ENSHHUP00000087705.1"/>
    <property type="gene ID" value="ENSHHUG00000050717.1"/>
</dbReference>
<dbReference type="AlphaFoldDB" id="A0A4W5RNN0"/>
<reference evidence="4" key="2">
    <citation type="submission" date="2025-08" db="UniProtKB">
        <authorList>
            <consortium name="Ensembl"/>
        </authorList>
    </citation>
    <scope>IDENTIFICATION</scope>
</reference>
<dbReference type="PANTHER" id="PTHR23166:SF7">
    <property type="entry name" value="LEUCINE ZIPPER PROTEIN 1"/>
    <property type="match status" value="1"/>
</dbReference>
<feature type="compositionally biased region" description="Basic and acidic residues" evidence="3">
    <location>
        <begin position="354"/>
        <end position="364"/>
    </location>
</feature>
<evidence type="ECO:0000256" key="1">
    <source>
        <dbReference type="ARBA" id="ARBA00023054"/>
    </source>
</evidence>
<evidence type="ECO:0000256" key="3">
    <source>
        <dbReference type="SAM" id="MobiDB-lite"/>
    </source>
</evidence>
<reference evidence="4" key="3">
    <citation type="submission" date="2025-09" db="UniProtKB">
        <authorList>
            <consortium name="Ensembl"/>
        </authorList>
    </citation>
    <scope>IDENTIFICATION</scope>
</reference>
<evidence type="ECO:0000313" key="5">
    <source>
        <dbReference type="Proteomes" id="UP000314982"/>
    </source>
</evidence>
<feature type="compositionally biased region" description="Low complexity" evidence="3">
    <location>
        <begin position="588"/>
        <end position="597"/>
    </location>
</feature>
<feature type="compositionally biased region" description="Low complexity" evidence="3">
    <location>
        <begin position="741"/>
        <end position="753"/>
    </location>
</feature>
<feature type="region of interest" description="Disordered" evidence="3">
    <location>
        <begin position="819"/>
        <end position="904"/>
    </location>
</feature>
<feature type="compositionally biased region" description="Polar residues" evidence="3">
    <location>
        <begin position="517"/>
        <end position="538"/>
    </location>
</feature>
<evidence type="ECO:0000256" key="2">
    <source>
        <dbReference type="SAM" id="Coils"/>
    </source>
</evidence>
<feature type="compositionally biased region" description="Polar residues" evidence="3">
    <location>
        <begin position="728"/>
        <end position="740"/>
    </location>
</feature>
<feature type="region of interest" description="Disordered" evidence="3">
    <location>
        <begin position="336"/>
        <end position="548"/>
    </location>
</feature>
<feature type="compositionally biased region" description="Basic and acidic residues" evidence="3">
    <location>
        <begin position="388"/>
        <end position="408"/>
    </location>
</feature>
<feature type="region of interest" description="Disordered" evidence="3">
    <location>
        <begin position="579"/>
        <end position="646"/>
    </location>
</feature>
<feature type="coiled-coil region" evidence="2">
    <location>
        <begin position="85"/>
        <end position="164"/>
    </location>
</feature>
<feature type="compositionally biased region" description="Basic and acidic residues" evidence="3">
    <location>
        <begin position="443"/>
        <end position="456"/>
    </location>
</feature>
<feature type="region of interest" description="Disordered" evidence="3">
    <location>
        <begin position="965"/>
        <end position="1073"/>
    </location>
</feature>
<feature type="compositionally biased region" description="Low complexity" evidence="3">
    <location>
        <begin position="842"/>
        <end position="852"/>
    </location>
</feature>
<accession>A0A4W5RNN0</accession>
<dbReference type="InterPro" id="IPR050719">
    <property type="entry name" value="Cortactin-Actin_Reg"/>
</dbReference>
<name>A0A4W5RNN0_9TELE</name>
<keyword evidence="1 2" id="KW-0175">Coiled coil</keyword>
<dbReference type="STRING" id="62062.ENSHHUP00000087705"/>
<keyword evidence="5" id="KW-1185">Reference proteome</keyword>
<proteinExistence type="predicted"/>
<evidence type="ECO:0000313" key="4">
    <source>
        <dbReference type="Ensembl" id="ENSHHUP00000087705.1"/>
    </source>
</evidence>
<feature type="compositionally biased region" description="Basic and acidic residues" evidence="3">
    <location>
        <begin position="303"/>
        <end position="320"/>
    </location>
</feature>